<accession>A0AAV7KWS3</accession>
<keyword evidence="2" id="KW-1185">Reference proteome</keyword>
<dbReference type="AlphaFoldDB" id="A0AAV7KWS3"/>
<protein>
    <submittedName>
        <fullName evidence="1">Uncharacterized protein</fullName>
    </submittedName>
</protein>
<dbReference type="EMBL" id="JANPWB010000016">
    <property type="protein sequence ID" value="KAJ1082615.1"/>
    <property type="molecule type" value="Genomic_DNA"/>
</dbReference>
<name>A0AAV7KWS3_PLEWA</name>
<evidence type="ECO:0000313" key="2">
    <source>
        <dbReference type="Proteomes" id="UP001066276"/>
    </source>
</evidence>
<evidence type="ECO:0000313" key="1">
    <source>
        <dbReference type="EMBL" id="KAJ1082615.1"/>
    </source>
</evidence>
<dbReference type="Proteomes" id="UP001066276">
    <property type="component" value="Chromosome 12"/>
</dbReference>
<reference evidence="1" key="1">
    <citation type="journal article" date="2022" name="bioRxiv">
        <title>Sequencing and chromosome-scale assembly of the giantPleurodeles waltlgenome.</title>
        <authorList>
            <person name="Brown T."/>
            <person name="Elewa A."/>
            <person name="Iarovenko S."/>
            <person name="Subramanian E."/>
            <person name="Araus A.J."/>
            <person name="Petzold A."/>
            <person name="Susuki M."/>
            <person name="Suzuki K.-i.T."/>
            <person name="Hayashi T."/>
            <person name="Toyoda A."/>
            <person name="Oliveira C."/>
            <person name="Osipova E."/>
            <person name="Leigh N.D."/>
            <person name="Simon A."/>
            <person name="Yun M.H."/>
        </authorList>
    </citation>
    <scope>NUCLEOTIDE SEQUENCE</scope>
    <source>
        <strain evidence="1">20211129_DDA</strain>
        <tissue evidence="1">Liver</tissue>
    </source>
</reference>
<sequence length="132" mass="14712">MCPACPDERRVSVSEARAVHTRVQCRRQKEKPGPLGSLKYRPEGSIFCTVRRSSTSVSETKNRVIGAFVRVPGQVCGQCLAMDTTGDLLSEHVWWLFAFATCLGCYLSPVGDCVQLSTKPLTDTPRWPRHML</sequence>
<organism evidence="1 2">
    <name type="scientific">Pleurodeles waltl</name>
    <name type="common">Iberian ribbed newt</name>
    <dbReference type="NCBI Taxonomy" id="8319"/>
    <lineage>
        <taxon>Eukaryota</taxon>
        <taxon>Metazoa</taxon>
        <taxon>Chordata</taxon>
        <taxon>Craniata</taxon>
        <taxon>Vertebrata</taxon>
        <taxon>Euteleostomi</taxon>
        <taxon>Amphibia</taxon>
        <taxon>Batrachia</taxon>
        <taxon>Caudata</taxon>
        <taxon>Salamandroidea</taxon>
        <taxon>Salamandridae</taxon>
        <taxon>Pleurodelinae</taxon>
        <taxon>Pleurodeles</taxon>
    </lineage>
</organism>
<proteinExistence type="predicted"/>
<gene>
    <name evidence="1" type="ORF">NDU88_002780</name>
</gene>
<comment type="caution">
    <text evidence="1">The sequence shown here is derived from an EMBL/GenBank/DDBJ whole genome shotgun (WGS) entry which is preliminary data.</text>
</comment>